<name>A0A8D9E9F0_9HEMI</name>
<evidence type="ECO:0000313" key="2">
    <source>
        <dbReference type="EMBL" id="CAG6745391.1"/>
    </source>
</evidence>
<sequence length="120" mass="13179">MVFLIFSYKLFNSPGPLPTTTLSFVNQMSYRSSSFSAFPSVVALLVVGVSSSLGRFLLLNLFCSALNGSIGEPLIPIPGLPPRDLDVLSIWMASSKNLYTCDWRSAIMCRMRPEYKAGFG</sequence>
<keyword evidence="1" id="KW-1133">Transmembrane helix</keyword>
<keyword evidence="1" id="KW-0812">Transmembrane</keyword>
<evidence type="ECO:0000256" key="1">
    <source>
        <dbReference type="SAM" id="Phobius"/>
    </source>
</evidence>
<organism evidence="2">
    <name type="scientific">Cacopsylla melanoneura</name>
    <dbReference type="NCBI Taxonomy" id="428564"/>
    <lineage>
        <taxon>Eukaryota</taxon>
        <taxon>Metazoa</taxon>
        <taxon>Ecdysozoa</taxon>
        <taxon>Arthropoda</taxon>
        <taxon>Hexapoda</taxon>
        <taxon>Insecta</taxon>
        <taxon>Pterygota</taxon>
        <taxon>Neoptera</taxon>
        <taxon>Paraneoptera</taxon>
        <taxon>Hemiptera</taxon>
        <taxon>Sternorrhyncha</taxon>
        <taxon>Psylloidea</taxon>
        <taxon>Psyllidae</taxon>
        <taxon>Psyllinae</taxon>
        <taxon>Cacopsylla</taxon>
    </lineage>
</organism>
<reference evidence="2" key="1">
    <citation type="submission" date="2021-05" db="EMBL/GenBank/DDBJ databases">
        <authorList>
            <person name="Alioto T."/>
            <person name="Alioto T."/>
            <person name="Gomez Garrido J."/>
        </authorList>
    </citation>
    <scope>NUCLEOTIDE SEQUENCE</scope>
</reference>
<feature type="transmembrane region" description="Helical" evidence="1">
    <location>
        <begin position="37"/>
        <end position="58"/>
    </location>
</feature>
<keyword evidence="1" id="KW-0472">Membrane</keyword>
<dbReference type="AlphaFoldDB" id="A0A8D9E9F0"/>
<dbReference type="EMBL" id="HBUF01493509">
    <property type="protein sequence ID" value="CAG6745391.1"/>
    <property type="molecule type" value="Transcribed_RNA"/>
</dbReference>
<protein>
    <submittedName>
        <fullName evidence="2">Uncharacterized protein</fullName>
    </submittedName>
</protein>
<proteinExistence type="predicted"/>
<accession>A0A8D9E9F0</accession>